<dbReference type="PANTHER" id="PTHR14281:SF0">
    <property type="entry name" value="KINETOCHORE PROTEIN SPC25"/>
    <property type="match status" value="1"/>
</dbReference>
<dbReference type="Proteomes" id="UP000054097">
    <property type="component" value="Unassembled WGS sequence"/>
</dbReference>
<dbReference type="GO" id="GO:0007059">
    <property type="term" value="P:chromosome segregation"/>
    <property type="evidence" value="ECO:0007669"/>
    <property type="project" value="InterPro"/>
</dbReference>
<evidence type="ECO:0000313" key="13">
    <source>
        <dbReference type="Proteomes" id="UP000054097"/>
    </source>
</evidence>
<dbReference type="InterPro" id="IPR045143">
    <property type="entry name" value="Spc25"/>
</dbReference>
<dbReference type="Pfam" id="PF08234">
    <property type="entry name" value="Spindle_Spc25"/>
    <property type="match status" value="1"/>
</dbReference>
<gene>
    <name evidence="12" type="ORF">M408DRAFT_326652</name>
</gene>
<name>A0A0C3BLN6_SERVB</name>
<evidence type="ECO:0000313" key="12">
    <source>
        <dbReference type="EMBL" id="KIM32969.1"/>
    </source>
</evidence>
<dbReference type="OrthoDB" id="4056921at2759"/>
<keyword evidence="6 10" id="KW-0175">Coiled coil</keyword>
<dbReference type="PANTHER" id="PTHR14281">
    <property type="entry name" value="KINETOCHORE PROTEIN SPC25-RELATED"/>
    <property type="match status" value="1"/>
</dbReference>
<organism evidence="12 13">
    <name type="scientific">Serendipita vermifera MAFF 305830</name>
    <dbReference type="NCBI Taxonomy" id="933852"/>
    <lineage>
        <taxon>Eukaryota</taxon>
        <taxon>Fungi</taxon>
        <taxon>Dikarya</taxon>
        <taxon>Basidiomycota</taxon>
        <taxon>Agaricomycotina</taxon>
        <taxon>Agaricomycetes</taxon>
        <taxon>Sebacinales</taxon>
        <taxon>Serendipitaceae</taxon>
        <taxon>Serendipita</taxon>
    </lineage>
</organism>
<dbReference type="GO" id="GO:0031262">
    <property type="term" value="C:Ndc80 complex"/>
    <property type="evidence" value="ECO:0007669"/>
    <property type="project" value="InterPro"/>
</dbReference>
<evidence type="ECO:0000259" key="11">
    <source>
        <dbReference type="Pfam" id="PF08234"/>
    </source>
</evidence>
<protein>
    <recommendedName>
        <fullName evidence="9">Kinetochore protein SPC25</fullName>
    </recommendedName>
</protein>
<dbReference type="GO" id="GO:0051301">
    <property type="term" value="P:cell division"/>
    <property type="evidence" value="ECO:0007669"/>
    <property type="project" value="UniProtKB-UniRule"/>
</dbReference>
<sequence length="259" mass="29938">MASRQNGRQRPADKHNNPFHDFDLNRILAMDTPSIDVNIPLIEKRMSAFKASLGMYTTMNQEEVMKRRDQHGQELESIREERVRIDQEIQKYRLKEIALAKLLEEERQERKHSEEVVAHSNRQLKSLQEKLAAKEEESKKLDNVLDQLKKSKEKEKRQLDKQASQVAKDVSSLELMLGATIRGAGDDVLRVVFTNLDPKDPEREFSIVIDLSRQEYRVPEVSPPLAALHTLLDGLNASRDLYAFLRRIQRAFATSLEVP</sequence>
<keyword evidence="13" id="KW-1185">Reference proteome</keyword>
<evidence type="ECO:0000256" key="6">
    <source>
        <dbReference type="ARBA" id="ARBA00023054"/>
    </source>
</evidence>
<reference evidence="13" key="2">
    <citation type="submission" date="2015-01" db="EMBL/GenBank/DDBJ databases">
        <title>Evolutionary Origins and Diversification of the Mycorrhizal Mutualists.</title>
        <authorList>
            <consortium name="DOE Joint Genome Institute"/>
            <consortium name="Mycorrhizal Genomics Consortium"/>
            <person name="Kohler A."/>
            <person name="Kuo A."/>
            <person name="Nagy L.G."/>
            <person name="Floudas D."/>
            <person name="Copeland A."/>
            <person name="Barry K.W."/>
            <person name="Cichocki N."/>
            <person name="Veneault-Fourrey C."/>
            <person name="LaButti K."/>
            <person name="Lindquist E.A."/>
            <person name="Lipzen A."/>
            <person name="Lundell T."/>
            <person name="Morin E."/>
            <person name="Murat C."/>
            <person name="Riley R."/>
            <person name="Ohm R."/>
            <person name="Sun H."/>
            <person name="Tunlid A."/>
            <person name="Henrissat B."/>
            <person name="Grigoriev I.V."/>
            <person name="Hibbett D.S."/>
            <person name="Martin F."/>
        </authorList>
    </citation>
    <scope>NUCLEOTIDE SEQUENCE [LARGE SCALE GENOMIC DNA]</scope>
    <source>
        <strain evidence="13">MAFF 305830</strain>
    </source>
</reference>
<evidence type="ECO:0000256" key="9">
    <source>
        <dbReference type="RuleBase" id="RU367150"/>
    </source>
</evidence>
<dbReference type="InterPro" id="IPR013255">
    <property type="entry name" value="Spc25_C"/>
</dbReference>
<dbReference type="GO" id="GO:0005634">
    <property type="term" value="C:nucleus"/>
    <property type="evidence" value="ECO:0007669"/>
    <property type="project" value="UniProtKB-SubCell"/>
</dbReference>
<feature type="coiled-coil region" evidence="10">
    <location>
        <begin position="61"/>
        <end position="169"/>
    </location>
</feature>
<feature type="domain" description="Chromosome segregation protein Spc25 C-terminal" evidence="11">
    <location>
        <begin position="185"/>
        <end position="252"/>
    </location>
</feature>
<dbReference type="HOGENOM" id="CLU_093947_0_0_1"/>
<keyword evidence="3 9" id="KW-0132">Cell division</keyword>
<dbReference type="STRING" id="933852.A0A0C3BLN6"/>
<dbReference type="CDD" id="cd23784">
    <property type="entry name" value="RWD_Spc25"/>
    <property type="match status" value="1"/>
</dbReference>
<keyword evidence="2 9" id="KW-0158">Chromosome</keyword>
<dbReference type="EMBL" id="KN824279">
    <property type="protein sequence ID" value="KIM32969.1"/>
    <property type="molecule type" value="Genomic_DNA"/>
</dbReference>
<evidence type="ECO:0000256" key="3">
    <source>
        <dbReference type="ARBA" id="ARBA00022618"/>
    </source>
</evidence>
<keyword evidence="7 9" id="KW-0131">Cell cycle</keyword>
<evidence type="ECO:0000256" key="10">
    <source>
        <dbReference type="SAM" id="Coils"/>
    </source>
</evidence>
<evidence type="ECO:0000256" key="5">
    <source>
        <dbReference type="ARBA" id="ARBA00022838"/>
    </source>
</evidence>
<reference evidence="12 13" key="1">
    <citation type="submission" date="2014-04" db="EMBL/GenBank/DDBJ databases">
        <authorList>
            <consortium name="DOE Joint Genome Institute"/>
            <person name="Kuo A."/>
            <person name="Zuccaro A."/>
            <person name="Kohler A."/>
            <person name="Nagy L.G."/>
            <person name="Floudas D."/>
            <person name="Copeland A."/>
            <person name="Barry K.W."/>
            <person name="Cichocki N."/>
            <person name="Veneault-Fourrey C."/>
            <person name="LaButti K."/>
            <person name="Lindquist E.A."/>
            <person name="Lipzen A."/>
            <person name="Lundell T."/>
            <person name="Morin E."/>
            <person name="Murat C."/>
            <person name="Sun H."/>
            <person name="Tunlid A."/>
            <person name="Henrissat B."/>
            <person name="Grigoriev I.V."/>
            <person name="Hibbett D.S."/>
            <person name="Martin F."/>
            <person name="Nordberg H.P."/>
            <person name="Cantor M.N."/>
            <person name="Hua S.X."/>
        </authorList>
    </citation>
    <scope>NUCLEOTIDE SEQUENCE [LARGE SCALE GENOMIC DNA]</scope>
    <source>
        <strain evidence="12 13">MAFF 305830</strain>
    </source>
</reference>
<accession>A0A0C3BLN6</accession>
<evidence type="ECO:0000256" key="2">
    <source>
        <dbReference type="ARBA" id="ARBA00022454"/>
    </source>
</evidence>
<evidence type="ECO:0000256" key="1">
    <source>
        <dbReference type="ARBA" id="ARBA00006379"/>
    </source>
</evidence>
<comment type="similarity">
    <text evidence="1 9">Belongs to the SPC25 family.</text>
</comment>
<keyword evidence="5 9" id="KW-0995">Kinetochore</keyword>
<keyword evidence="9" id="KW-0539">Nucleus</keyword>
<keyword evidence="4 9" id="KW-0498">Mitosis</keyword>
<keyword evidence="8 9" id="KW-0137">Centromere</keyword>
<evidence type="ECO:0000256" key="4">
    <source>
        <dbReference type="ARBA" id="ARBA00022776"/>
    </source>
</evidence>
<comment type="subunit">
    <text evidence="9">Component of the NDC80 complex.</text>
</comment>
<evidence type="ECO:0000256" key="7">
    <source>
        <dbReference type="ARBA" id="ARBA00023306"/>
    </source>
</evidence>
<comment type="subcellular location">
    <subcellularLocation>
        <location evidence="9">Nucleus</location>
    </subcellularLocation>
    <subcellularLocation>
        <location evidence="9">Chromosome</location>
        <location evidence="9">Centromere</location>
        <location evidence="9">Kinetochore</location>
    </subcellularLocation>
</comment>
<proteinExistence type="inferred from homology"/>
<dbReference type="AlphaFoldDB" id="A0A0C3BLN6"/>
<dbReference type="Gene3D" id="3.30.457.50">
    <property type="entry name" value="Chromosome segregation protein Spc25"/>
    <property type="match status" value="1"/>
</dbReference>
<evidence type="ECO:0000256" key="8">
    <source>
        <dbReference type="ARBA" id="ARBA00023328"/>
    </source>
</evidence>
<comment type="function">
    <text evidence="9">Acts as a component of the essential kinetochore-associated NDC80 complex, which is required for chromosome segregation and spindle checkpoint activity.</text>
</comment>